<evidence type="ECO:0000313" key="16">
    <source>
        <dbReference type="EMBL" id="BEH02217.1"/>
    </source>
</evidence>
<keyword evidence="2" id="KW-0813">Transport</keyword>
<name>A0AAN0MGS5_9ACTN</name>
<evidence type="ECO:0000313" key="17">
    <source>
        <dbReference type="Proteomes" id="UP001431656"/>
    </source>
</evidence>
<dbReference type="RefSeq" id="WP_286263644.1">
    <property type="nucleotide sequence ID" value="NZ_AP028056.1"/>
</dbReference>
<feature type="transmembrane region" description="Helical" evidence="10">
    <location>
        <begin position="205"/>
        <end position="224"/>
    </location>
</feature>
<dbReference type="KEGG" id="broo:brsh051_14980"/>
<feature type="transmembrane region" description="Helical" evidence="10">
    <location>
        <begin position="452"/>
        <end position="473"/>
    </location>
</feature>
<feature type="transmembrane region" description="Helical" evidence="10">
    <location>
        <begin position="684"/>
        <end position="702"/>
    </location>
</feature>
<keyword evidence="4" id="KW-1003">Cell membrane</keyword>
<evidence type="ECO:0000256" key="3">
    <source>
        <dbReference type="ARBA" id="ARBA00022449"/>
    </source>
</evidence>
<reference evidence="16" key="1">
    <citation type="journal article" date="2024" name="Int. J. Syst. Evol. Microbiol.">
        <title>Brooklawnia propionicigenes sp. nov., a facultatively anaerobic, propionate-producing bacterium isolated from a methanogenic reactor treating waste from cattle farms.</title>
        <authorList>
            <person name="Akita Y."/>
            <person name="Ueki A."/>
            <person name="Tonouchi A."/>
            <person name="Sugawara Y."/>
            <person name="Honma S."/>
            <person name="Kaku N."/>
            <person name="Ueki K."/>
        </authorList>
    </citation>
    <scope>NUCLEOTIDE SEQUENCE</scope>
    <source>
        <strain evidence="16">SH051</strain>
    </source>
</reference>
<dbReference type="Pfam" id="PF00361">
    <property type="entry name" value="Proton_antipo_M"/>
    <property type="match status" value="1"/>
</dbReference>
<keyword evidence="17" id="KW-1185">Reference proteome</keyword>
<feature type="transmembrane region" description="Helical" evidence="10">
    <location>
        <begin position="645"/>
        <end position="664"/>
    </location>
</feature>
<feature type="transmembrane region" description="Helical" evidence="10">
    <location>
        <begin position="598"/>
        <end position="615"/>
    </location>
</feature>
<dbReference type="PANTHER" id="PTHR43373">
    <property type="entry name" value="NA(+)/H(+) ANTIPORTER SUBUNIT"/>
    <property type="match status" value="1"/>
</dbReference>
<evidence type="ECO:0000256" key="6">
    <source>
        <dbReference type="ARBA" id="ARBA00022989"/>
    </source>
</evidence>
<dbReference type="InterPro" id="IPR042106">
    <property type="entry name" value="Nuo/plastoQ_OxRdtase_6_NuoJ"/>
</dbReference>
<organism evidence="16 17">
    <name type="scientific">Brooklawnia propionicigenes</name>
    <dbReference type="NCBI Taxonomy" id="3041175"/>
    <lineage>
        <taxon>Bacteria</taxon>
        <taxon>Bacillati</taxon>
        <taxon>Actinomycetota</taxon>
        <taxon>Actinomycetes</taxon>
        <taxon>Propionibacteriales</taxon>
        <taxon>Propionibacteriaceae</taxon>
        <taxon>Brooklawnia</taxon>
    </lineage>
</organism>
<feature type="transmembrane region" description="Helical" evidence="10">
    <location>
        <begin position="105"/>
        <end position="123"/>
    </location>
</feature>
<accession>A0AAN0MGS5</accession>
<feature type="domain" description="NADH-Ubiquinone oxidoreductase (complex I) chain 5 N-terminal" evidence="12">
    <location>
        <begin position="63"/>
        <end position="103"/>
    </location>
</feature>
<dbReference type="Pfam" id="PF04039">
    <property type="entry name" value="MnhB"/>
    <property type="match status" value="1"/>
</dbReference>
<keyword evidence="7" id="KW-0406">Ion transport</keyword>
<dbReference type="NCBIfam" id="NF009284">
    <property type="entry name" value="PRK12644.1"/>
    <property type="match status" value="1"/>
</dbReference>
<dbReference type="PANTHER" id="PTHR43373:SF1">
    <property type="entry name" value="NA(+)_H(+) ANTIPORTER SUBUNIT A"/>
    <property type="match status" value="1"/>
</dbReference>
<feature type="transmembrane region" description="Helical" evidence="10">
    <location>
        <begin position="407"/>
        <end position="431"/>
    </location>
</feature>
<feature type="transmembrane region" description="Helical" evidence="10">
    <location>
        <begin position="369"/>
        <end position="387"/>
    </location>
</feature>
<feature type="transmembrane region" description="Helical" evidence="10">
    <location>
        <begin position="493"/>
        <end position="517"/>
    </location>
</feature>
<dbReference type="AlphaFoldDB" id="A0AAN0MGS5"/>
<gene>
    <name evidence="16" type="ORF">brsh051_14980</name>
</gene>
<feature type="transmembrane region" description="Helical" evidence="10">
    <location>
        <begin position="302"/>
        <end position="321"/>
    </location>
</feature>
<feature type="transmembrane region" description="Helical" evidence="10">
    <location>
        <begin position="892"/>
        <end position="915"/>
    </location>
</feature>
<dbReference type="GO" id="GO:0005886">
    <property type="term" value="C:plasma membrane"/>
    <property type="evidence" value="ECO:0007669"/>
    <property type="project" value="UniProtKB-SubCell"/>
</dbReference>
<evidence type="ECO:0000256" key="9">
    <source>
        <dbReference type="RuleBase" id="RU000320"/>
    </source>
</evidence>
<dbReference type="Proteomes" id="UP001431656">
    <property type="component" value="Chromosome"/>
</dbReference>
<dbReference type="PRINTS" id="PR01435">
    <property type="entry name" value="NPOXDRDTASE5"/>
</dbReference>
<dbReference type="InterPro" id="IPR001750">
    <property type="entry name" value="ND/Mrp_TM"/>
</dbReference>
<comment type="subcellular location">
    <subcellularLocation>
        <location evidence="1">Cell membrane</location>
        <topology evidence="1">Multi-pass membrane protein</topology>
    </subcellularLocation>
    <subcellularLocation>
        <location evidence="9">Membrane</location>
        <topology evidence="9">Multi-pass membrane protein</topology>
    </subcellularLocation>
</comment>
<keyword evidence="3" id="KW-0050">Antiport</keyword>
<feature type="domain" description="MrpA C-terminal/MbhE" evidence="15">
    <location>
        <begin position="682"/>
        <end position="758"/>
    </location>
</feature>
<protein>
    <submittedName>
        <fullName evidence="16">Na+/H+ antiporter subunit A</fullName>
    </submittedName>
</protein>
<keyword evidence="8 10" id="KW-0472">Membrane</keyword>
<feature type="transmembrane region" description="Helical" evidence="10">
    <location>
        <begin position="861"/>
        <end position="880"/>
    </location>
</feature>
<evidence type="ECO:0000259" key="15">
    <source>
        <dbReference type="Pfam" id="PF20501"/>
    </source>
</evidence>
<feature type="transmembrane region" description="Helical" evidence="10">
    <location>
        <begin position="563"/>
        <end position="583"/>
    </location>
</feature>
<feature type="transmembrane region" description="Helical" evidence="10">
    <location>
        <begin position="129"/>
        <end position="150"/>
    </location>
</feature>
<feature type="transmembrane region" description="Helical" evidence="10">
    <location>
        <begin position="162"/>
        <end position="185"/>
    </location>
</feature>
<keyword evidence="5 9" id="KW-0812">Transmembrane</keyword>
<dbReference type="InterPro" id="IPR001516">
    <property type="entry name" value="Proton_antipo_N"/>
</dbReference>
<evidence type="ECO:0000256" key="4">
    <source>
        <dbReference type="ARBA" id="ARBA00022475"/>
    </source>
</evidence>
<dbReference type="InterPro" id="IPR046806">
    <property type="entry name" value="MrpA_C/MbhE"/>
</dbReference>
<feature type="transmembrane region" description="Helical" evidence="10">
    <location>
        <begin position="275"/>
        <end position="295"/>
    </location>
</feature>
<evidence type="ECO:0000259" key="11">
    <source>
        <dbReference type="Pfam" id="PF00361"/>
    </source>
</evidence>
<dbReference type="Pfam" id="PF00662">
    <property type="entry name" value="Proton_antipo_N"/>
    <property type="match status" value="1"/>
</dbReference>
<evidence type="ECO:0000259" key="13">
    <source>
        <dbReference type="Pfam" id="PF04039"/>
    </source>
</evidence>
<feature type="transmembrane region" description="Helical" evidence="10">
    <location>
        <begin position="622"/>
        <end position="639"/>
    </location>
</feature>
<feature type="domain" description="NADH:quinone oxidoreductase/Mrp antiporter transmembrane" evidence="11">
    <location>
        <begin position="125"/>
        <end position="422"/>
    </location>
</feature>
<feature type="transmembrane region" description="Helical" evidence="10">
    <location>
        <begin position="741"/>
        <end position="760"/>
    </location>
</feature>
<dbReference type="GO" id="GO:0015297">
    <property type="term" value="F:antiporter activity"/>
    <property type="evidence" value="ECO:0007669"/>
    <property type="project" value="UniProtKB-KW"/>
</dbReference>
<evidence type="ECO:0000256" key="1">
    <source>
        <dbReference type="ARBA" id="ARBA00004651"/>
    </source>
</evidence>
<dbReference type="Pfam" id="PF20501">
    <property type="entry name" value="MbhE"/>
    <property type="match status" value="1"/>
</dbReference>
<evidence type="ECO:0000259" key="14">
    <source>
        <dbReference type="Pfam" id="PF13244"/>
    </source>
</evidence>
<feature type="transmembrane region" description="Helical" evidence="10">
    <location>
        <begin position="327"/>
        <end position="348"/>
    </location>
</feature>
<dbReference type="Pfam" id="PF13244">
    <property type="entry name" value="MbhD"/>
    <property type="match status" value="1"/>
</dbReference>
<feature type="transmembrane region" description="Helical" evidence="10">
    <location>
        <begin position="935"/>
        <end position="959"/>
    </location>
</feature>
<evidence type="ECO:0000256" key="8">
    <source>
        <dbReference type="ARBA" id="ARBA00023136"/>
    </source>
</evidence>
<proteinExistence type="predicted"/>
<dbReference type="PRINTS" id="PR01434">
    <property type="entry name" value="NADHDHGNASE5"/>
</dbReference>
<feature type="transmembrane region" description="Helical" evidence="10">
    <location>
        <begin position="74"/>
        <end position="98"/>
    </location>
</feature>
<dbReference type="EMBL" id="AP028056">
    <property type="protein sequence ID" value="BEH02217.1"/>
    <property type="molecule type" value="Genomic_DNA"/>
</dbReference>
<feature type="domain" description="MrpA C-terminal/MbhD" evidence="14">
    <location>
        <begin position="604"/>
        <end position="668"/>
    </location>
</feature>
<feature type="transmembrane region" description="Helical" evidence="10">
    <location>
        <begin position="836"/>
        <end position="855"/>
    </location>
</feature>
<dbReference type="Gene3D" id="1.20.120.1200">
    <property type="entry name" value="NADH-ubiquinone/plastoquinone oxidoreductase chain 6, subunit NuoJ"/>
    <property type="match status" value="1"/>
</dbReference>
<evidence type="ECO:0000256" key="2">
    <source>
        <dbReference type="ARBA" id="ARBA00022448"/>
    </source>
</evidence>
<evidence type="ECO:0000256" key="7">
    <source>
        <dbReference type="ARBA" id="ARBA00023065"/>
    </source>
</evidence>
<dbReference type="InterPro" id="IPR050616">
    <property type="entry name" value="CPA3_Na-H_Antiporter_A"/>
</dbReference>
<evidence type="ECO:0000259" key="12">
    <source>
        <dbReference type="Pfam" id="PF00662"/>
    </source>
</evidence>
<dbReference type="GO" id="GO:0006811">
    <property type="term" value="P:monoatomic ion transport"/>
    <property type="evidence" value="ECO:0007669"/>
    <property type="project" value="UniProtKB-KW"/>
</dbReference>
<sequence length="1023" mass="108222">MIQLLCAYAVAAVLAPALFKELGRKAFGMLAIVPAVTAGWAVTQTSKVFAGAYPSQSVPWVPELGLDLVFRLDVLSWLMTLIVSGVGALILIYCWCYFGHNAGHLGRFGGVFVAFAGAMFGLVTSDNTLIVYLFWELTTVFSFLLIGHYHDRQPSRVAAMQAIIVTTFGGLAMLGGLIMLGIVPGGSFSVSQLVESAAAGTLGQGAHPAIVPVAVVLVLLGALTKSAQIPFHFWLPAAMAAPTPVSGYLHAAAMVKAGIYLVARLAPGFADFPGWRPIILVAGLATMIIGGYRALRQHDLKLLLAFGTVSQLGLIMVLVGYGERAVALAGLTMLFAHAMFKASLFLAVGAIDHEYGTRDLRELSGVGRAMPGFTVATTVALASMAGIPPTLGYVGKEAALEAFTHEGQWLILAVIVIGSIFTVGYTLRFWWGAFASKPGVEPAAEHRLDARLGLPIGILAFVGLAAGMAPGFTEGLLAPYARTFEGYDGHLTLWGGFGIPLAATVLVIAGGIVLFVYRNQINKFQAKFTIPAADQVYRKIIHGINNFSADVTAGIQTGSLPNYLAVILLTMVGACGLLIIIGGDVPGLDVPRIWDNPVQAGIVVLACIAAVLVVRSRRRMKAVMLTAFIGYATALLFALQGAPDLALTQALVETVTLVVLVLVLRRLPPYFSNRPYTSDHVRRIVIGAVVGAAVALLGWVAASARIAPPVTVHYPEEVYAFGYGRNIVNVTLVDTRAWDTLGEVSVLLAAATGVASLIFVRERHQSLELRKVLQSAVKAPQVWGRGIPRAAEAELMVSRFTHPPDPNQPSSQRRGRTWLPGAATLAPVRRSLVFEIGARFVFHPLVLFSLYLLFAGHNSPGGGFAGGVLAGIALIIRYLAGGRYELALAIRIRPGALLGLGMAVATTAALVPVLFGGTILQTTVFDFTLPIFHEVHLATALFFDTGVYLIVVGLVLDILSSLGGEIDRQAEAEGSSAPDIAHDATALEVNEEIHVGADLRAALERTAAGIPADAQASEGEVQR</sequence>
<feature type="domain" description="Na+/H+ antiporter MnhB subunit-related protein" evidence="13">
    <location>
        <begin position="834"/>
        <end position="956"/>
    </location>
</feature>
<keyword evidence="6 10" id="KW-1133">Transmembrane helix</keyword>
<evidence type="ECO:0000256" key="10">
    <source>
        <dbReference type="SAM" id="Phobius"/>
    </source>
</evidence>
<dbReference type="InterPro" id="IPR025383">
    <property type="entry name" value="MrpA_C/MbhD"/>
</dbReference>
<dbReference type="InterPro" id="IPR007182">
    <property type="entry name" value="MnhB"/>
</dbReference>
<evidence type="ECO:0000256" key="5">
    <source>
        <dbReference type="ARBA" id="ARBA00022692"/>
    </source>
</evidence>